<evidence type="ECO:0000256" key="3">
    <source>
        <dbReference type="ARBA" id="ARBA00022490"/>
    </source>
</evidence>
<dbReference type="InterPro" id="IPR004328">
    <property type="entry name" value="BRO1_dom"/>
</dbReference>
<dbReference type="Pfam" id="PF13949">
    <property type="entry name" value="ALIX_LYPXL_bnd"/>
    <property type="match status" value="1"/>
</dbReference>
<feature type="domain" description="BRO1" evidence="8">
    <location>
        <begin position="21"/>
        <end position="425"/>
    </location>
</feature>
<comment type="subcellular location">
    <subcellularLocation>
        <location evidence="2">Cytoplasm</location>
    </subcellularLocation>
    <subcellularLocation>
        <location evidence="1">Endosome</location>
    </subcellularLocation>
</comment>
<dbReference type="SMART" id="SM01041">
    <property type="entry name" value="BRO1"/>
    <property type="match status" value="1"/>
</dbReference>
<organism evidence="9 10">
    <name type="scientific">Malassezia yamatoensis</name>
    <dbReference type="NCBI Taxonomy" id="253288"/>
    <lineage>
        <taxon>Eukaryota</taxon>
        <taxon>Fungi</taxon>
        <taxon>Dikarya</taxon>
        <taxon>Basidiomycota</taxon>
        <taxon>Ustilaginomycotina</taxon>
        <taxon>Malasseziomycetes</taxon>
        <taxon>Malasseziales</taxon>
        <taxon>Malasseziaceae</taxon>
        <taxon>Malassezia</taxon>
    </lineage>
</organism>
<keyword evidence="10" id="KW-1185">Reference proteome</keyword>
<evidence type="ECO:0000256" key="1">
    <source>
        <dbReference type="ARBA" id="ARBA00004177"/>
    </source>
</evidence>
<evidence type="ECO:0000313" key="9">
    <source>
        <dbReference type="EMBL" id="WFC98954.1"/>
    </source>
</evidence>
<feature type="region of interest" description="Disordered" evidence="7">
    <location>
        <begin position="583"/>
        <end position="604"/>
    </location>
</feature>
<dbReference type="GO" id="GO:0043328">
    <property type="term" value="P:protein transport to vacuole involved in ubiquitin-dependent protein catabolic process via the multivesicular body sorting pathway"/>
    <property type="evidence" value="ECO:0007669"/>
    <property type="project" value="TreeGrafter"/>
</dbReference>
<sequence length="879" mass="98623">MEREHHVENISRIDHPIMQTPYIALPVKVTREVALAPGISKLIRSVYEQRADAFREDLDRVDQTRKDATNKSSSDATARDLLLNWFHMLEMLELRFPELRASFSWQDAFTGTEVTQQALAYEKASVIYNCAARISAVGMQLDRRDPQTDHVKRCYTAFRQAAGLLDYIHSNFLHAPSNDLSSKLVQSLKTLMLVQAAEVFLEKSIADHKGQALVSKLASHVAGSYASLAEEWQDSSEFGAIPAMWRAIAQYKAKCLAAVAQLYAGRAEDSQKNHGLALARYRYADKLIKEANRIVTNLQWFNYQSMMFTSTMPADTSAAATAQVKSVNGEIAAALRVAERDNDLVYHALLPEEDALPALEAINVSNPITIRESFAMPEVQRVLGPDIFPALVPLSVHESASVYSEEQAKLVRTETERVEEANEDLQAALASINADSVLSQYASLNGQSEPRNPSSTLLDHASIVASGRPLGWIQKELTAITQQSPAESLLRDCLMQLDDENRTCERLRVQHEHRWTQEPIGVVAGTLRRNLIKHQEALHDAQSQDQKVASLWNTVYDDVALLHQGPEAVTALLHKAARSASSKQTPSLVDLDEDSSSESQAEEQARRLLQDTKVLVYQIQELPKQRNDQLQELKARVRGDDISRALLLNRRVENVEPKLFAAELAKYTPLQSQLMEGIEKQTVMIDQVRANLEKLASHPGTSKIRKQREAIAQATVEIEQRLTRAFHAYTEVSAVLESTKSFHQEIQRQAEQLHFKTTRLLSERRAERERLLSTVRLDSPSTQHPYSVSHSRQANENTGSIMDDLNALQLHGDNSSRHNRLDTNMSNFPMPAQYERSQSYAGNEAPWPQPPSSTMYQATPSRSIDGNPKPRAPPRPPRT</sequence>
<dbReference type="Gene3D" id="1.25.40.280">
    <property type="entry name" value="alix/aip1 like domains"/>
    <property type="match status" value="1"/>
</dbReference>
<dbReference type="Pfam" id="PF03097">
    <property type="entry name" value="BRO1"/>
    <property type="match status" value="1"/>
</dbReference>
<dbReference type="Proteomes" id="UP001219567">
    <property type="component" value="Chromosome 2"/>
</dbReference>
<evidence type="ECO:0000256" key="2">
    <source>
        <dbReference type="ARBA" id="ARBA00004496"/>
    </source>
</evidence>
<dbReference type="GO" id="GO:0005768">
    <property type="term" value="C:endosome"/>
    <property type="evidence" value="ECO:0007669"/>
    <property type="project" value="UniProtKB-SubCell"/>
</dbReference>
<feature type="compositionally biased region" description="Polar residues" evidence="7">
    <location>
        <begin position="852"/>
        <end position="864"/>
    </location>
</feature>
<dbReference type="InterPro" id="IPR025304">
    <property type="entry name" value="ALIX_V_dom"/>
</dbReference>
<dbReference type="PANTHER" id="PTHR23030:SF30">
    <property type="entry name" value="TYROSINE-PROTEIN PHOSPHATASE NON-RECEPTOR TYPE 23"/>
    <property type="match status" value="1"/>
</dbReference>
<dbReference type="Gene3D" id="1.20.120.560">
    <property type="entry name" value="alix/aip1 in complex with the ypdl late domain"/>
    <property type="match status" value="1"/>
</dbReference>
<dbReference type="InterPro" id="IPR038499">
    <property type="entry name" value="BRO1_sf"/>
</dbReference>
<keyword evidence="6" id="KW-0175">Coiled coil</keyword>
<evidence type="ECO:0000256" key="4">
    <source>
        <dbReference type="ARBA" id="ARBA00022753"/>
    </source>
</evidence>
<feature type="region of interest" description="Disordered" evidence="7">
    <location>
        <begin position="811"/>
        <end position="830"/>
    </location>
</feature>
<dbReference type="EMBL" id="CP119944">
    <property type="protein sequence ID" value="WFC98954.1"/>
    <property type="molecule type" value="Genomic_DNA"/>
</dbReference>
<accession>A0AAJ6CGM2</accession>
<name>A0AAJ6CGM2_9BASI</name>
<feature type="compositionally biased region" description="Pro residues" evidence="7">
    <location>
        <begin position="870"/>
        <end position="879"/>
    </location>
</feature>
<reference evidence="9 10" key="1">
    <citation type="submission" date="2023-03" db="EMBL/GenBank/DDBJ databases">
        <title>Mating type loci evolution in Malassezia.</title>
        <authorList>
            <person name="Coelho M.A."/>
        </authorList>
    </citation>
    <scope>NUCLEOTIDE SEQUENCE [LARGE SCALE GENOMIC DNA]</scope>
    <source>
        <strain evidence="9 10">CBS 9725</strain>
    </source>
</reference>
<feature type="region of interest" description="Disordered" evidence="7">
    <location>
        <begin position="836"/>
        <end position="879"/>
    </location>
</feature>
<dbReference type="PROSITE" id="PS51180">
    <property type="entry name" value="BRO1"/>
    <property type="match status" value="1"/>
</dbReference>
<protein>
    <recommendedName>
        <fullName evidence="5">BRO domain-containing protein 1</fullName>
    </recommendedName>
</protein>
<evidence type="ECO:0000256" key="5">
    <source>
        <dbReference type="ARBA" id="ARBA00041284"/>
    </source>
</evidence>
<dbReference type="PANTHER" id="PTHR23030">
    <property type="entry name" value="PCD6 INTERACTING PROTEIN-RELATED"/>
    <property type="match status" value="1"/>
</dbReference>
<evidence type="ECO:0000256" key="6">
    <source>
        <dbReference type="SAM" id="Coils"/>
    </source>
</evidence>
<proteinExistence type="predicted"/>
<feature type="coiled-coil region" evidence="6">
    <location>
        <begin position="408"/>
        <end position="435"/>
    </location>
</feature>
<evidence type="ECO:0000259" key="8">
    <source>
        <dbReference type="PROSITE" id="PS51180"/>
    </source>
</evidence>
<evidence type="ECO:0000256" key="7">
    <source>
        <dbReference type="SAM" id="MobiDB-lite"/>
    </source>
</evidence>
<evidence type="ECO:0000313" key="10">
    <source>
        <dbReference type="Proteomes" id="UP001219567"/>
    </source>
</evidence>
<gene>
    <name evidence="9" type="primary">BRO1</name>
    <name evidence="9" type="ORF">MYAM1_001687</name>
</gene>
<keyword evidence="3" id="KW-0963">Cytoplasm</keyword>
<dbReference type="AlphaFoldDB" id="A0AAJ6CGM2"/>
<keyword evidence="4" id="KW-0967">Endosome</keyword>
<dbReference type="Gene3D" id="1.20.140.50">
    <property type="entry name" value="alix/aip1 like domains"/>
    <property type="match status" value="1"/>
</dbReference>